<sequence length="295" mass="30037">MMKSHTTPVLAIDGGGTRCRIALRGVGNFTRVETGSANVSTNFEAAIREILSGLTQLAKESGVAMQRLCSIPAYAGLAGVTGAAIAGRVAAALPLQHIRVEDDRPSALRGAVGAGDGFVAHCGTGSFVAARVDGIVRLAGGWGSVLGDPSSAQWVGRQALARTLVIADGLADVSELSASMMDRFGGTAGIVAFAASASPAEFGELAPAVSKAAANGDTLALSVMQDAAFEMAETLRKMGWRDGFPICLTGGIGPIYAGYLPADMRACLTPKQGEPMDGALSLAEDFSREVADGGH</sequence>
<dbReference type="PANTHER" id="PTHR43190">
    <property type="entry name" value="N-ACETYL-D-GLUCOSAMINE KINASE"/>
    <property type="match status" value="1"/>
</dbReference>
<accession>A0A1I4FML9</accession>
<protein>
    <submittedName>
        <fullName evidence="2">Glucosamine kinase</fullName>
    </submittedName>
</protein>
<dbReference type="Pfam" id="PF01869">
    <property type="entry name" value="BcrAD_BadFG"/>
    <property type="match status" value="1"/>
</dbReference>
<gene>
    <name evidence="2" type="ORF">SAMN04488036_106164</name>
</gene>
<evidence type="ECO:0000313" key="2">
    <source>
        <dbReference type="EMBL" id="SFL19142.1"/>
    </source>
</evidence>
<dbReference type="InterPro" id="IPR002731">
    <property type="entry name" value="ATPase_BadF"/>
</dbReference>
<dbReference type="InterPro" id="IPR043129">
    <property type="entry name" value="ATPase_NBD"/>
</dbReference>
<dbReference type="SUPFAM" id="SSF53067">
    <property type="entry name" value="Actin-like ATPase domain"/>
    <property type="match status" value="2"/>
</dbReference>
<dbReference type="EMBL" id="FOSZ01000006">
    <property type="protein sequence ID" value="SFL19142.1"/>
    <property type="molecule type" value="Genomic_DNA"/>
</dbReference>
<dbReference type="GO" id="GO:0016301">
    <property type="term" value="F:kinase activity"/>
    <property type="evidence" value="ECO:0007669"/>
    <property type="project" value="UniProtKB-KW"/>
</dbReference>
<feature type="domain" description="ATPase BadF/BadG/BcrA/BcrD type" evidence="1">
    <location>
        <begin position="12"/>
        <end position="252"/>
    </location>
</feature>
<keyword evidence="2" id="KW-0418">Kinase</keyword>
<dbReference type="InterPro" id="IPR052519">
    <property type="entry name" value="Euk-type_GlcNAc_Kinase"/>
</dbReference>
<organism evidence="2 3">
    <name type="scientific">Shimia haliotis</name>
    <dbReference type="NCBI Taxonomy" id="1280847"/>
    <lineage>
        <taxon>Bacteria</taxon>
        <taxon>Pseudomonadati</taxon>
        <taxon>Pseudomonadota</taxon>
        <taxon>Alphaproteobacteria</taxon>
        <taxon>Rhodobacterales</taxon>
        <taxon>Roseobacteraceae</taxon>
    </lineage>
</organism>
<dbReference type="CDD" id="cd24082">
    <property type="entry name" value="ASKHA_NBD_GspK-like"/>
    <property type="match status" value="1"/>
</dbReference>
<dbReference type="STRING" id="1280847.SAMN04488036_106164"/>
<reference evidence="3" key="1">
    <citation type="submission" date="2016-10" db="EMBL/GenBank/DDBJ databases">
        <authorList>
            <person name="Varghese N."/>
            <person name="Submissions S."/>
        </authorList>
    </citation>
    <scope>NUCLEOTIDE SEQUENCE [LARGE SCALE GENOMIC DNA]</scope>
    <source>
        <strain evidence="3">DSM 28453</strain>
    </source>
</reference>
<proteinExistence type="predicted"/>
<evidence type="ECO:0000313" key="3">
    <source>
        <dbReference type="Proteomes" id="UP000198851"/>
    </source>
</evidence>
<dbReference type="RefSeq" id="WP_093324985.1">
    <property type="nucleotide sequence ID" value="NZ_FOSZ01000006.1"/>
</dbReference>
<dbReference type="Gene3D" id="3.30.420.40">
    <property type="match status" value="2"/>
</dbReference>
<evidence type="ECO:0000259" key="1">
    <source>
        <dbReference type="Pfam" id="PF01869"/>
    </source>
</evidence>
<dbReference type="Proteomes" id="UP000198851">
    <property type="component" value="Unassembled WGS sequence"/>
</dbReference>
<dbReference type="OrthoDB" id="63487at2"/>
<dbReference type="AlphaFoldDB" id="A0A1I4FML9"/>
<keyword evidence="3" id="KW-1185">Reference proteome</keyword>
<keyword evidence="2" id="KW-0808">Transferase</keyword>
<name>A0A1I4FML9_9RHOB</name>
<dbReference type="PANTHER" id="PTHR43190:SF3">
    <property type="entry name" value="N-ACETYL-D-GLUCOSAMINE KINASE"/>
    <property type="match status" value="1"/>
</dbReference>